<keyword evidence="3" id="KW-0378">Hydrolase</keyword>
<proteinExistence type="predicted"/>
<evidence type="ECO:0000313" key="4">
    <source>
        <dbReference type="Proteomes" id="UP001304300"/>
    </source>
</evidence>
<feature type="transmembrane region" description="Helical" evidence="1">
    <location>
        <begin position="185"/>
        <end position="206"/>
    </location>
</feature>
<dbReference type="AlphaFoldDB" id="A0AAQ3L7L3"/>
<feature type="transmembrane region" description="Helical" evidence="1">
    <location>
        <begin position="33"/>
        <end position="50"/>
    </location>
</feature>
<dbReference type="GO" id="GO:0080120">
    <property type="term" value="P:CAAX-box protein maturation"/>
    <property type="evidence" value="ECO:0007669"/>
    <property type="project" value="UniProtKB-ARBA"/>
</dbReference>
<sequence length="241" mass="26271">MSQDAHETSTTIQAADNDLSEEDNLSAMQNDPLMIIVMFGVSVYLAKLWLDDFRSARAGKAKPGAFPGAVGCSRLAIGVAVAGALVLLALETGGEYALGVVSEQSDITALALLSLVSAAFFEELIFRGYLVVDKKGKAPLIASIVGFSLIFTVIHPFLWELDYPEGVAGWQFWEANLTFNFTEKAWFSTIIVFLNSLWFYSVRFFALNPAHSLIPCMAAHLASNLGVFLIKLFQGHVVGLW</sequence>
<evidence type="ECO:0000256" key="1">
    <source>
        <dbReference type="SAM" id="Phobius"/>
    </source>
</evidence>
<evidence type="ECO:0000259" key="2">
    <source>
        <dbReference type="Pfam" id="PF02517"/>
    </source>
</evidence>
<dbReference type="RefSeq" id="WP_317833478.1">
    <property type="nucleotide sequence ID" value="NZ_CP136920.1"/>
</dbReference>
<protein>
    <submittedName>
        <fullName evidence="3">CPBP family glutamic-type intramembrane protease</fullName>
        <ecNumber evidence="3">3.4.-.-</ecNumber>
    </submittedName>
</protein>
<keyword evidence="4" id="KW-1185">Reference proteome</keyword>
<dbReference type="InterPro" id="IPR003675">
    <property type="entry name" value="Rce1/LyrA-like_dom"/>
</dbReference>
<keyword evidence="1" id="KW-0472">Membrane</keyword>
<feature type="transmembrane region" description="Helical" evidence="1">
    <location>
        <begin position="109"/>
        <end position="126"/>
    </location>
</feature>
<keyword evidence="1" id="KW-0812">Transmembrane</keyword>
<feature type="transmembrane region" description="Helical" evidence="1">
    <location>
        <begin position="71"/>
        <end position="89"/>
    </location>
</feature>
<reference evidence="3 4" key="1">
    <citation type="submission" date="2023-10" db="EMBL/GenBank/DDBJ databases">
        <title>Rubellicoccus peritrichatus gen. nov., sp. nov., isolated from an algae of coral reef tank.</title>
        <authorList>
            <person name="Luo J."/>
        </authorList>
    </citation>
    <scope>NUCLEOTIDE SEQUENCE [LARGE SCALE GENOMIC DNA]</scope>
    <source>
        <strain evidence="3 4">CR14</strain>
    </source>
</reference>
<dbReference type="GO" id="GO:0006508">
    <property type="term" value="P:proteolysis"/>
    <property type="evidence" value="ECO:0007669"/>
    <property type="project" value="UniProtKB-KW"/>
</dbReference>
<dbReference type="EMBL" id="CP136920">
    <property type="protein sequence ID" value="WOO41099.1"/>
    <property type="molecule type" value="Genomic_DNA"/>
</dbReference>
<accession>A0AAQ3L7L3</accession>
<dbReference type="Pfam" id="PF02517">
    <property type="entry name" value="Rce1-like"/>
    <property type="match status" value="1"/>
</dbReference>
<feature type="domain" description="CAAX prenyl protease 2/Lysostaphin resistance protein A-like" evidence="2">
    <location>
        <begin position="108"/>
        <end position="225"/>
    </location>
</feature>
<name>A0AAQ3L7L3_9BACT</name>
<feature type="transmembrane region" description="Helical" evidence="1">
    <location>
        <begin position="138"/>
        <end position="159"/>
    </location>
</feature>
<dbReference type="EC" id="3.4.-.-" evidence="3"/>
<gene>
    <name evidence="3" type="ORF">RZN69_20965</name>
</gene>
<keyword evidence="1" id="KW-1133">Transmembrane helix</keyword>
<dbReference type="Proteomes" id="UP001304300">
    <property type="component" value="Chromosome"/>
</dbReference>
<dbReference type="KEGG" id="puo:RZN69_20965"/>
<keyword evidence="3" id="KW-0645">Protease</keyword>
<evidence type="ECO:0000313" key="3">
    <source>
        <dbReference type="EMBL" id="WOO41099.1"/>
    </source>
</evidence>
<organism evidence="3 4">
    <name type="scientific">Rubellicoccus peritrichatus</name>
    <dbReference type="NCBI Taxonomy" id="3080537"/>
    <lineage>
        <taxon>Bacteria</taxon>
        <taxon>Pseudomonadati</taxon>
        <taxon>Verrucomicrobiota</taxon>
        <taxon>Opitutia</taxon>
        <taxon>Puniceicoccales</taxon>
        <taxon>Cerasicoccaceae</taxon>
        <taxon>Rubellicoccus</taxon>
    </lineage>
</organism>
<dbReference type="GO" id="GO:0004175">
    <property type="term" value="F:endopeptidase activity"/>
    <property type="evidence" value="ECO:0007669"/>
    <property type="project" value="UniProtKB-ARBA"/>
</dbReference>